<dbReference type="PANTHER" id="PTHR24221:SF503">
    <property type="entry name" value="MITOCHONDRIAL POTASSIUM CHANNEL ATP-BINDING SUBUNIT"/>
    <property type="match status" value="1"/>
</dbReference>
<accession>A0A222EP42</accession>
<organism evidence="11 12">
    <name type="scientific">Spiroplasma corruscae</name>
    <dbReference type="NCBI Taxonomy" id="216934"/>
    <lineage>
        <taxon>Bacteria</taxon>
        <taxon>Bacillati</taxon>
        <taxon>Mycoplasmatota</taxon>
        <taxon>Mollicutes</taxon>
        <taxon>Entomoplasmatales</taxon>
        <taxon>Spiroplasmataceae</taxon>
        <taxon>Spiroplasma</taxon>
    </lineage>
</organism>
<dbReference type="InterPro" id="IPR036640">
    <property type="entry name" value="ABC1_TM_sf"/>
</dbReference>
<evidence type="ECO:0000256" key="8">
    <source>
        <dbReference type="SAM" id="Phobius"/>
    </source>
</evidence>
<feature type="transmembrane region" description="Helical" evidence="8">
    <location>
        <begin position="179"/>
        <end position="200"/>
    </location>
</feature>
<evidence type="ECO:0000259" key="10">
    <source>
        <dbReference type="PROSITE" id="PS50929"/>
    </source>
</evidence>
<evidence type="ECO:0000256" key="3">
    <source>
        <dbReference type="ARBA" id="ARBA00022692"/>
    </source>
</evidence>
<feature type="domain" description="ABC transmembrane type-1" evidence="10">
    <location>
        <begin position="36"/>
        <end position="322"/>
    </location>
</feature>
<evidence type="ECO:0000313" key="12">
    <source>
        <dbReference type="Proteomes" id="UP000203229"/>
    </source>
</evidence>
<dbReference type="Gene3D" id="1.20.1560.10">
    <property type="entry name" value="ABC transporter type 1, transmembrane domain"/>
    <property type="match status" value="1"/>
</dbReference>
<dbReference type="InterPro" id="IPR011527">
    <property type="entry name" value="ABC1_TM_dom"/>
</dbReference>
<dbReference type="GO" id="GO:0005886">
    <property type="term" value="C:plasma membrane"/>
    <property type="evidence" value="ECO:0007669"/>
    <property type="project" value="UniProtKB-SubCell"/>
</dbReference>
<comment type="subcellular location">
    <subcellularLocation>
        <location evidence="1">Cell membrane</location>
        <topology evidence="1">Multi-pass membrane protein</topology>
    </subcellularLocation>
</comment>
<dbReference type="SUPFAM" id="SSF90123">
    <property type="entry name" value="ABC transporter transmembrane region"/>
    <property type="match status" value="1"/>
</dbReference>
<protein>
    <submittedName>
        <fullName evidence="11">ABC transporter ATP-binding protein</fullName>
    </submittedName>
</protein>
<dbReference type="EMBL" id="CP022535">
    <property type="protein sequence ID" value="ASP28285.1"/>
    <property type="molecule type" value="Genomic_DNA"/>
</dbReference>
<dbReference type="PROSITE" id="PS50893">
    <property type="entry name" value="ABC_TRANSPORTER_2"/>
    <property type="match status" value="1"/>
</dbReference>
<feature type="transmembrane region" description="Helical" evidence="8">
    <location>
        <begin position="258"/>
        <end position="287"/>
    </location>
</feature>
<evidence type="ECO:0000256" key="7">
    <source>
        <dbReference type="ARBA" id="ARBA00023136"/>
    </source>
</evidence>
<dbReference type="InterPro" id="IPR027417">
    <property type="entry name" value="P-loop_NTPase"/>
</dbReference>
<keyword evidence="4" id="KW-0547">Nucleotide-binding</keyword>
<dbReference type="GO" id="GO:0005524">
    <property type="term" value="F:ATP binding"/>
    <property type="evidence" value="ECO:0007669"/>
    <property type="project" value="UniProtKB-KW"/>
</dbReference>
<dbReference type="InterPro" id="IPR039421">
    <property type="entry name" value="Type_1_exporter"/>
</dbReference>
<feature type="domain" description="ABC transporter" evidence="9">
    <location>
        <begin position="359"/>
        <end position="597"/>
    </location>
</feature>
<evidence type="ECO:0000256" key="5">
    <source>
        <dbReference type="ARBA" id="ARBA00022840"/>
    </source>
</evidence>
<dbReference type="PANTHER" id="PTHR24221">
    <property type="entry name" value="ATP-BINDING CASSETTE SUB-FAMILY B"/>
    <property type="match status" value="1"/>
</dbReference>
<dbReference type="Pfam" id="PF00664">
    <property type="entry name" value="ABC_membrane"/>
    <property type="match status" value="1"/>
</dbReference>
<reference evidence="11 12" key="1">
    <citation type="submission" date="2017-07" db="EMBL/GenBank/DDBJ databases">
        <title>Complete genome sequence of Spiroplasma corruscae EC-1 (DSM 19793).</title>
        <authorList>
            <person name="Tsai Y.-M."/>
            <person name="Lo W.-S."/>
            <person name="Kuo C.-H."/>
        </authorList>
    </citation>
    <scope>NUCLEOTIDE SEQUENCE [LARGE SCALE GENOMIC DNA]</scope>
    <source>
        <strain evidence="11 12">EC-1</strain>
    </source>
</reference>
<dbReference type="FunFam" id="3.40.50.300:FF:000218">
    <property type="entry name" value="Multidrug ABC transporter ATP-binding protein"/>
    <property type="match status" value="1"/>
</dbReference>
<evidence type="ECO:0000313" key="11">
    <source>
        <dbReference type="EMBL" id="ASP28285.1"/>
    </source>
</evidence>
<dbReference type="SMART" id="SM00382">
    <property type="entry name" value="AAA"/>
    <property type="match status" value="1"/>
</dbReference>
<dbReference type="Gene3D" id="3.40.50.300">
    <property type="entry name" value="P-loop containing nucleotide triphosphate hydrolases"/>
    <property type="match status" value="1"/>
</dbReference>
<evidence type="ECO:0000259" key="9">
    <source>
        <dbReference type="PROSITE" id="PS50893"/>
    </source>
</evidence>
<dbReference type="Pfam" id="PF00005">
    <property type="entry name" value="ABC_tran"/>
    <property type="match status" value="1"/>
</dbReference>
<dbReference type="InterPro" id="IPR003439">
    <property type="entry name" value="ABC_transporter-like_ATP-bd"/>
</dbReference>
<dbReference type="SUPFAM" id="SSF52540">
    <property type="entry name" value="P-loop containing nucleoside triphosphate hydrolases"/>
    <property type="match status" value="1"/>
</dbReference>
<feature type="transmembrane region" description="Helical" evidence="8">
    <location>
        <begin position="155"/>
        <end position="173"/>
    </location>
</feature>
<sequence length="601" mass="68334">MQKVEERVKFFSKDKFKKYGELLKGSIKAYPYLFCIYVFLAIVDTALFSCMALVISNFVKNITNEGGNYLLGFTMHWWGWVALGWSMVILYAIVEYFFNYVGGVLTRKIEIWLRVKCLKTLVDVDLTFYSKNQIGNYMTKIIGDSQGAADGLNEWSNNFIYIIIMFVLISIIMFNLDPIIASIALGVFVFLLVISLMVFFEYRKSMIVSLDYKQNLDADNTDRLMNIRLIKSSGTELNELERIKENNKKYGKKINKTVWLGTILIIFANFLGWILPGIITISIILIYNDTYTLAQISSLIIPFISTVTILTGAMFLIPIILRSLSVSMNCNWRLNYIYTQKSIIKYVEEPIKIDKIDKIELKDIEFIYPESPEKVILPKTTLTFERGKSYAFVGETGSGKSTIAKVLLRFYDPSQGQVLVNGIDLKEVDMPSYLDKIGYVEQEPQILYGTVMDNIRYAKFNATDDEVIEAAKKASLHNFIMTLSDKYDTILGERGFIFSGGQKQRLVIARMFLKNPELLILDEATSALDNIVEKEVQAQLDKLIVGRTTIVIAHRLSTIRDCDQIVVLGGNAGGIVQIGSFDELIKQKGRFNDLYNAGLMG</sequence>
<dbReference type="InterPro" id="IPR003593">
    <property type="entry name" value="AAA+_ATPase"/>
</dbReference>
<dbReference type="RefSeq" id="WP_169709040.1">
    <property type="nucleotide sequence ID" value="NZ_CP022535.1"/>
</dbReference>
<dbReference type="CDD" id="cd07346">
    <property type="entry name" value="ABC_6TM_exporters"/>
    <property type="match status" value="1"/>
</dbReference>
<keyword evidence="6 8" id="KW-1133">Transmembrane helix</keyword>
<feature type="transmembrane region" description="Helical" evidence="8">
    <location>
        <begin position="299"/>
        <end position="321"/>
    </location>
</feature>
<feature type="transmembrane region" description="Helical" evidence="8">
    <location>
        <begin position="75"/>
        <end position="98"/>
    </location>
</feature>
<dbReference type="PROSITE" id="PS00211">
    <property type="entry name" value="ABC_TRANSPORTER_1"/>
    <property type="match status" value="1"/>
</dbReference>
<keyword evidence="5 11" id="KW-0067">ATP-binding</keyword>
<dbReference type="KEGG" id="scou:SCORR_v1c05130"/>
<evidence type="ECO:0000256" key="2">
    <source>
        <dbReference type="ARBA" id="ARBA00005417"/>
    </source>
</evidence>
<dbReference type="GO" id="GO:0140359">
    <property type="term" value="F:ABC-type transporter activity"/>
    <property type="evidence" value="ECO:0007669"/>
    <property type="project" value="InterPro"/>
</dbReference>
<keyword evidence="3 8" id="KW-0812">Transmembrane</keyword>
<dbReference type="PROSITE" id="PS50929">
    <property type="entry name" value="ABC_TM1F"/>
    <property type="match status" value="1"/>
</dbReference>
<feature type="transmembrane region" description="Helical" evidence="8">
    <location>
        <begin position="32"/>
        <end position="55"/>
    </location>
</feature>
<comment type="similarity">
    <text evidence="2">Belongs to the ABC transporter superfamily.</text>
</comment>
<gene>
    <name evidence="11" type="ORF">SCORR_v1c05130</name>
</gene>
<proteinExistence type="inferred from homology"/>
<keyword evidence="12" id="KW-1185">Reference proteome</keyword>
<dbReference type="InterPro" id="IPR017871">
    <property type="entry name" value="ABC_transporter-like_CS"/>
</dbReference>
<keyword evidence="7 8" id="KW-0472">Membrane</keyword>
<dbReference type="CDD" id="cd03249">
    <property type="entry name" value="ABC_MTABC3_MDL1_MDL2"/>
    <property type="match status" value="1"/>
</dbReference>
<evidence type="ECO:0000256" key="1">
    <source>
        <dbReference type="ARBA" id="ARBA00004651"/>
    </source>
</evidence>
<evidence type="ECO:0000256" key="6">
    <source>
        <dbReference type="ARBA" id="ARBA00022989"/>
    </source>
</evidence>
<dbReference type="GO" id="GO:0016887">
    <property type="term" value="F:ATP hydrolysis activity"/>
    <property type="evidence" value="ECO:0007669"/>
    <property type="project" value="InterPro"/>
</dbReference>
<evidence type="ECO:0000256" key="4">
    <source>
        <dbReference type="ARBA" id="ARBA00022741"/>
    </source>
</evidence>
<dbReference type="AlphaFoldDB" id="A0A222EP42"/>
<dbReference type="Proteomes" id="UP000203229">
    <property type="component" value="Chromosome"/>
</dbReference>
<name>A0A222EP42_9MOLU</name>